<evidence type="ECO:0000313" key="1">
    <source>
        <dbReference type="EMBL" id="RUT07528.1"/>
    </source>
</evidence>
<name>A0AB37UF01_9CYAN</name>
<evidence type="ECO:0000313" key="2">
    <source>
        <dbReference type="Proteomes" id="UP000282574"/>
    </source>
</evidence>
<reference evidence="1 2" key="1">
    <citation type="journal article" date="2019" name="Genome Biol. Evol.">
        <title>Day and night: Metabolic profiles and evolutionary relationships of six axenic non-marine cyanobacteria.</title>
        <authorList>
            <person name="Will S.E."/>
            <person name="Henke P."/>
            <person name="Boedeker C."/>
            <person name="Huang S."/>
            <person name="Brinkmann H."/>
            <person name="Rohde M."/>
            <person name="Jarek M."/>
            <person name="Friedl T."/>
            <person name="Seufert S."/>
            <person name="Schumacher M."/>
            <person name="Overmann J."/>
            <person name="Neumann-Schaal M."/>
            <person name="Petersen J."/>
        </authorList>
    </citation>
    <scope>NUCLEOTIDE SEQUENCE [LARGE SCALE GENOMIC DNA]</scope>
    <source>
        <strain evidence="1 2">SAG 39.79</strain>
    </source>
</reference>
<evidence type="ECO:0008006" key="3">
    <source>
        <dbReference type="Google" id="ProtNLM"/>
    </source>
</evidence>
<organism evidence="1 2">
    <name type="scientific">Chroococcidiopsis cubana SAG 39.79</name>
    <dbReference type="NCBI Taxonomy" id="388085"/>
    <lineage>
        <taxon>Bacteria</taxon>
        <taxon>Bacillati</taxon>
        <taxon>Cyanobacteriota</taxon>
        <taxon>Cyanophyceae</taxon>
        <taxon>Chroococcidiopsidales</taxon>
        <taxon>Chroococcidiopsidaceae</taxon>
        <taxon>Chroococcidiopsis</taxon>
    </lineage>
</organism>
<protein>
    <recommendedName>
        <fullName evidence="3">PS II complex 12 kDa extrinsic protein</fullName>
    </recommendedName>
</protein>
<gene>
    <name evidence="1" type="ORF">DSM107010_50000</name>
</gene>
<dbReference type="Proteomes" id="UP000282574">
    <property type="component" value="Unassembled WGS sequence"/>
</dbReference>
<keyword evidence="2" id="KW-1185">Reference proteome</keyword>
<sequence length="105" mass="11685">MDRLKSLPNWLRPTLLLGLILLIVAFVGYQLELTLPGRPSNINNTYTPLTKSPPNSVGSYDVLGYALSKEEADQILQTQEGRELLSADNGAVKVTEELIEHFLVY</sequence>
<proteinExistence type="predicted"/>
<dbReference type="RefSeq" id="WP_181246518.1">
    <property type="nucleotide sequence ID" value="NZ_JAVKZF010000003.1"/>
</dbReference>
<accession>A0AB37UF01</accession>
<dbReference type="EMBL" id="RSCK01000059">
    <property type="protein sequence ID" value="RUT07528.1"/>
    <property type="molecule type" value="Genomic_DNA"/>
</dbReference>
<comment type="caution">
    <text evidence="1">The sequence shown here is derived from an EMBL/GenBank/DDBJ whole genome shotgun (WGS) entry which is preliminary data.</text>
</comment>
<dbReference type="AlphaFoldDB" id="A0AB37UF01"/>